<organism evidence="1 2">
    <name type="scientific">Thermosulfidibacter takaii (strain DSM 17441 / JCM 13301 / NBRC 103674 / ABI70S6)</name>
    <dbReference type="NCBI Taxonomy" id="1298851"/>
    <lineage>
        <taxon>Bacteria</taxon>
        <taxon>Pseudomonadati</taxon>
        <taxon>Thermosulfidibacterota</taxon>
        <taxon>Thermosulfidibacteria</taxon>
        <taxon>Thermosulfidibacterales</taxon>
        <taxon>Thermosulfidibacteraceae</taxon>
    </lineage>
</organism>
<accession>A0A0S3QT36</accession>
<dbReference type="AlphaFoldDB" id="A0A0S3QT36"/>
<dbReference type="EMBL" id="AP013035">
    <property type="protein sequence ID" value="BAT71441.1"/>
    <property type="molecule type" value="Genomic_DNA"/>
</dbReference>
<dbReference type="KEGG" id="ttk:TST_0635"/>
<proteinExistence type="predicted"/>
<keyword evidence="2" id="KW-1185">Reference proteome</keyword>
<reference evidence="2" key="1">
    <citation type="journal article" date="2018" name="Science">
        <title>A primordial and reversible TCA cycle in a facultatively chemolithoautotrophic thermophile.</title>
        <authorList>
            <person name="Nunoura T."/>
            <person name="Chikaraishi Y."/>
            <person name="Izaki R."/>
            <person name="Suwa T."/>
            <person name="Sato T."/>
            <person name="Harada T."/>
            <person name="Mori K."/>
            <person name="Kato Y."/>
            <person name="Miyazaki M."/>
            <person name="Shimamura S."/>
            <person name="Yanagawa K."/>
            <person name="Shuto A."/>
            <person name="Ohkouchi N."/>
            <person name="Fujita N."/>
            <person name="Takaki Y."/>
            <person name="Atomi H."/>
            <person name="Takai K."/>
        </authorList>
    </citation>
    <scope>NUCLEOTIDE SEQUENCE [LARGE SCALE GENOMIC DNA]</scope>
    <source>
        <strain evidence="2">DSM 17441 / JCM 13301 / NBRC 103674 / ABI70S6</strain>
    </source>
</reference>
<name>A0A0S3QT36_THET7</name>
<dbReference type="Proteomes" id="UP000063234">
    <property type="component" value="Chromosome"/>
</dbReference>
<protein>
    <submittedName>
        <fullName evidence="1">Uncharacterized protein</fullName>
    </submittedName>
</protein>
<dbReference type="STRING" id="1298851.TST_0635"/>
<gene>
    <name evidence="1" type="ORF">TST_0635</name>
</gene>
<sequence>MSFGDKSIGLFQLFASPRELVNSKENNDYKSGAVSFSDLFEKILSKFAVGSNESSGFATEEDVKGELEVENGEGAYSIPFRKVDWVGLECYNPKTEDRIWDKFLEDLEAKGEDYDRLEKILDSLFKVPVLKEEDKEISAKKKHVSDISGVLKLITALGLLDKSNLKIAEFVKGRFKTDNPNRYTNQFLFDEETRKNKIGQIAVKSNTISTMSFEPIAKFGSDTKEEIYSSNSKADAIEFSKYNLSYLKVFIKGASKNAGGNEREQMRVFDNVSDLKLDLLFDVAESNGKSVKDFVNSNGLLLLLDRLKELPDKKGIKILLSMLVEFAQSLADGDSNDGPDNFYEKWLENDDFLFKDVVDVVEEIVVKNEEKGSVTEKPRVAFITTMGEKNEVGLIGTDKPESVFPELNKDNRSDFESKLADELNKDVYSWKDMKVKLFLDPGEREKDRGTFLNLDIKLAFDKGQKQHGKLEAEIVDFETFGMAEREKGDLKKSRESKKLDSVDGFLSNSVENRDNFVTNLKSDNVNLTSDKFTSNQSIHQKTQSLVDASEIEASHRPLKTASAVIPVDGSVVNKVRVTTIGEDKVRVIFHTRDLVSHNAVKFFDGLPDLKLNLENKGFTFVDFGFAGFQGHSEGKGEYKRGPSFKKVRVIERSAVKEINEKYPANYSLKQSTINSLA</sequence>
<evidence type="ECO:0000313" key="1">
    <source>
        <dbReference type="EMBL" id="BAT71441.1"/>
    </source>
</evidence>
<evidence type="ECO:0000313" key="2">
    <source>
        <dbReference type="Proteomes" id="UP000063234"/>
    </source>
</evidence>